<keyword evidence="11" id="KW-0472">Membrane</keyword>
<dbReference type="GO" id="GO:0030663">
    <property type="term" value="C:COPI-coated vesicle membrane"/>
    <property type="evidence" value="ECO:0007669"/>
    <property type="project" value="UniProtKB-SubCell"/>
</dbReference>
<evidence type="ECO:0000259" key="14">
    <source>
        <dbReference type="Pfam" id="PF04053"/>
    </source>
</evidence>
<keyword evidence="9" id="KW-0653">Protein transport</keyword>
<dbReference type="GO" id="GO:0006886">
    <property type="term" value="P:intracellular protein transport"/>
    <property type="evidence" value="ECO:0007669"/>
    <property type="project" value="InterPro"/>
</dbReference>
<comment type="similarity">
    <text evidence="3">Belongs to the WD repeat COPB2 family.</text>
</comment>
<dbReference type="InterPro" id="IPR056176">
    <property type="entry name" value="TPR_COPA_B"/>
</dbReference>
<dbReference type="Proteomes" id="UP001151529">
    <property type="component" value="Chromosome 3"/>
</dbReference>
<dbReference type="FunFam" id="1.25.40.470:FF:000001">
    <property type="entry name" value="Coatomer subunit beta"/>
    <property type="match status" value="1"/>
</dbReference>
<dbReference type="InterPro" id="IPR006692">
    <property type="entry name" value="Beta-prop_COPA/B_2nd"/>
</dbReference>
<dbReference type="EMBL" id="JAPFFL010000009">
    <property type="protein sequence ID" value="KAJ6704277.1"/>
    <property type="molecule type" value="Genomic_DNA"/>
</dbReference>
<evidence type="ECO:0000256" key="12">
    <source>
        <dbReference type="ARBA" id="ARBA00023329"/>
    </source>
</evidence>
<keyword evidence="5" id="KW-0963">Cytoplasm</keyword>
<dbReference type="Pfam" id="PF04053">
    <property type="entry name" value="B-prop_COPA_B_2nd"/>
    <property type="match status" value="1"/>
</dbReference>
<comment type="caution">
    <text evidence="16">The sequence shown here is derived from an EMBL/GenBank/DDBJ whole genome shotgun (WGS) entry which is preliminary data.</text>
</comment>
<comment type="subcellular location">
    <subcellularLocation>
        <location evidence="2">Cytoplasmic vesicle</location>
        <location evidence="2">COPI-coated vesicle membrane</location>
        <topology evidence="2">Peripheral membrane protein</topology>
        <orientation evidence="2">Cytoplasmic side</orientation>
    </subcellularLocation>
    <subcellularLocation>
        <location evidence="1">Golgi apparatus membrane</location>
        <topology evidence="1">Peripheral membrane protein</topology>
        <orientation evidence="1">Cytoplasmic side</orientation>
    </subcellularLocation>
</comment>
<evidence type="ECO:0000256" key="8">
    <source>
        <dbReference type="ARBA" id="ARBA00022892"/>
    </source>
</evidence>
<keyword evidence="8" id="KW-0931">ER-Golgi transport</keyword>
<evidence type="ECO:0000256" key="3">
    <source>
        <dbReference type="ARBA" id="ARBA00010844"/>
    </source>
</evidence>
<evidence type="ECO:0000256" key="10">
    <source>
        <dbReference type="ARBA" id="ARBA00023034"/>
    </source>
</evidence>
<evidence type="ECO:0000256" key="13">
    <source>
        <dbReference type="SAM" id="MobiDB-lite"/>
    </source>
</evidence>
<feature type="region of interest" description="Disordered" evidence="13">
    <location>
        <begin position="570"/>
        <end position="632"/>
    </location>
</feature>
<dbReference type="InterPro" id="IPR036322">
    <property type="entry name" value="WD40_repeat_dom_sf"/>
</dbReference>
<keyword evidence="17" id="KW-1185">Reference proteome</keyword>
<feature type="domain" description="COPA/B second beta-propeller" evidence="14">
    <location>
        <begin position="40"/>
        <end position="299"/>
    </location>
</feature>
<organism evidence="16 17">
    <name type="scientific">Salix viminalis</name>
    <name type="common">Common osier</name>
    <name type="synonym">Basket willow</name>
    <dbReference type="NCBI Taxonomy" id="40686"/>
    <lineage>
        <taxon>Eukaryota</taxon>
        <taxon>Viridiplantae</taxon>
        <taxon>Streptophyta</taxon>
        <taxon>Embryophyta</taxon>
        <taxon>Tracheophyta</taxon>
        <taxon>Spermatophyta</taxon>
        <taxon>Magnoliopsida</taxon>
        <taxon>eudicotyledons</taxon>
        <taxon>Gunneridae</taxon>
        <taxon>Pentapetalae</taxon>
        <taxon>rosids</taxon>
        <taxon>fabids</taxon>
        <taxon>Malpighiales</taxon>
        <taxon>Salicaceae</taxon>
        <taxon>Saliceae</taxon>
        <taxon>Salix</taxon>
    </lineage>
</organism>
<dbReference type="AlphaFoldDB" id="A0A9Q0QDT9"/>
<dbReference type="OrthoDB" id="10261470at2759"/>
<name>A0A9Q0QDT9_SALVM</name>
<evidence type="ECO:0000256" key="11">
    <source>
        <dbReference type="ARBA" id="ARBA00023136"/>
    </source>
</evidence>
<gene>
    <name evidence="16" type="ORF">OIU85_030125</name>
</gene>
<dbReference type="EMBL" id="JAPFFL010000009">
    <property type="protein sequence ID" value="KAJ6704279.1"/>
    <property type="molecule type" value="Genomic_DNA"/>
</dbReference>
<dbReference type="SUPFAM" id="SSF50978">
    <property type="entry name" value="WD40 repeat-like"/>
    <property type="match status" value="1"/>
</dbReference>
<reference evidence="16" key="1">
    <citation type="submission" date="2022-11" db="EMBL/GenBank/DDBJ databases">
        <authorList>
            <person name="Hyden B.L."/>
            <person name="Feng K."/>
            <person name="Yates T."/>
            <person name="Jawdy S."/>
            <person name="Smart L.B."/>
            <person name="Muchero W."/>
        </authorList>
    </citation>
    <scope>NUCLEOTIDE SEQUENCE</scope>
    <source>
        <tissue evidence="16">Shoot tip</tissue>
    </source>
</reference>
<proteinExistence type="inferred from homology"/>
<evidence type="ECO:0000256" key="6">
    <source>
        <dbReference type="ARBA" id="ARBA00022574"/>
    </source>
</evidence>
<keyword evidence="7" id="KW-0677">Repeat</keyword>
<reference evidence="16" key="2">
    <citation type="journal article" date="2023" name="Int. J. Mol. Sci.">
        <title>De Novo Assembly and Annotation of 11 Diverse Shrub Willow (Salix) Genomes Reveals Novel Gene Organization in Sex-Linked Regions.</title>
        <authorList>
            <person name="Hyden B."/>
            <person name="Feng K."/>
            <person name="Yates T.B."/>
            <person name="Jawdy S."/>
            <person name="Cereghino C."/>
            <person name="Smart L.B."/>
            <person name="Muchero W."/>
        </authorList>
    </citation>
    <scope>NUCLEOTIDE SEQUENCE [LARGE SCALE GENOMIC DNA]</scope>
    <source>
        <tissue evidence="16">Shoot tip</tissue>
    </source>
</reference>
<keyword evidence="4" id="KW-0813">Transport</keyword>
<evidence type="ECO:0000256" key="9">
    <source>
        <dbReference type="ARBA" id="ARBA00022927"/>
    </source>
</evidence>
<dbReference type="Gene3D" id="1.25.40.470">
    <property type="match status" value="1"/>
</dbReference>
<dbReference type="EMBL" id="JAPFFL010000009">
    <property type="protein sequence ID" value="KAJ6704281.1"/>
    <property type="molecule type" value="Genomic_DNA"/>
</dbReference>
<sequence>MKGSRRVVIGYDEGSIMVKIGREEPVASMDNSGKIIWAKHNEIQTVNIKSVGADFEVTDGERLPLAVKELGTCDLYPQSLKHNPNGRFVVVCGDGEYIIYTALAWRNRSFGSALEIVWSSDGEYAVRESTSKIKIFSKNFQEKRSVRPTFSAERIYGGTLLAMCSNDFICFYDWAECRLIRRIDVTVKNLYWADSGDLVAIASDASFYILKYNRDIVSSYLDSGKPVDEQGVEDAFELLHETNERVRTGLWVGDCFIYTNSSWRLNYCVGGEVTTMYHLDHPMYLLGYLASQSRVYLIDKEFNVTGYTLLLSLIEYKTLVMRGDLERASELLPSIPIEHHNSVAHFLESRGMIEYALEVATDPDYRFELAIQLGRLEVAKEIASEVQSESKWKQLGELAMSNGKLEMAEECMMHATDLSGLLLLYSSLGDAEGISKLGSLAIEQGKINVAFLCLFMLGKVEDCLQLLVESNRIPEAALMARSYLPSKVSEIVALWRKDLNKVNPKAAESLADPEEYSNMFDDWQVALSVESRVAETRGVYPPAEDYQTHADKPHITLVEAFRNMQIEEEEPLENGDFDHEAEEQNDDEQNGEEGSQEEAVVVDAESTDGAVLVNGNEPEEEWGTNNEGTPSA</sequence>
<feature type="compositionally biased region" description="Acidic residues" evidence="13">
    <location>
        <begin position="570"/>
        <end position="596"/>
    </location>
</feature>
<evidence type="ECO:0000256" key="2">
    <source>
        <dbReference type="ARBA" id="ARBA00004347"/>
    </source>
</evidence>
<evidence type="ECO:0000313" key="16">
    <source>
        <dbReference type="EMBL" id="KAJ6704279.1"/>
    </source>
</evidence>
<dbReference type="GO" id="GO:0000139">
    <property type="term" value="C:Golgi membrane"/>
    <property type="evidence" value="ECO:0007669"/>
    <property type="project" value="UniProtKB-SubCell"/>
</dbReference>
<evidence type="ECO:0000256" key="7">
    <source>
        <dbReference type="ARBA" id="ARBA00022737"/>
    </source>
</evidence>
<feature type="compositionally biased region" description="Polar residues" evidence="13">
    <location>
        <begin position="623"/>
        <end position="632"/>
    </location>
</feature>
<keyword evidence="6" id="KW-0853">WD repeat</keyword>
<dbReference type="Pfam" id="PF23953">
    <property type="entry name" value="TPR_COPA_B"/>
    <property type="match status" value="1"/>
</dbReference>
<dbReference type="GO" id="GO:0030117">
    <property type="term" value="C:membrane coat"/>
    <property type="evidence" value="ECO:0007669"/>
    <property type="project" value="InterPro"/>
</dbReference>
<evidence type="ECO:0000256" key="1">
    <source>
        <dbReference type="ARBA" id="ARBA00004255"/>
    </source>
</evidence>
<accession>A0A9Q0QDT9</accession>
<feature type="domain" description="COPA/B TPR" evidence="15">
    <location>
        <begin position="316"/>
        <end position="496"/>
    </location>
</feature>
<evidence type="ECO:0000259" key="15">
    <source>
        <dbReference type="Pfam" id="PF23953"/>
    </source>
</evidence>
<dbReference type="GO" id="GO:0016192">
    <property type="term" value="P:vesicle-mediated transport"/>
    <property type="evidence" value="ECO:0007669"/>
    <property type="project" value="UniProtKB-KW"/>
</dbReference>
<evidence type="ECO:0000256" key="4">
    <source>
        <dbReference type="ARBA" id="ARBA00022448"/>
    </source>
</evidence>
<protein>
    <submittedName>
        <fullName evidence="16">COATOMER SUBUNIT BETA'-1</fullName>
    </submittedName>
</protein>
<keyword evidence="10" id="KW-0333">Golgi apparatus</keyword>
<evidence type="ECO:0000256" key="5">
    <source>
        <dbReference type="ARBA" id="ARBA00022490"/>
    </source>
</evidence>
<dbReference type="CDD" id="cd22947">
    <property type="entry name" value="Coatomer_WDAD_beta-like"/>
    <property type="match status" value="1"/>
</dbReference>
<dbReference type="GO" id="GO:0005198">
    <property type="term" value="F:structural molecule activity"/>
    <property type="evidence" value="ECO:0007669"/>
    <property type="project" value="InterPro"/>
</dbReference>
<keyword evidence="12" id="KW-0968">Cytoplasmic vesicle</keyword>
<evidence type="ECO:0000313" key="17">
    <source>
        <dbReference type="Proteomes" id="UP001151529"/>
    </source>
</evidence>